<dbReference type="OrthoDB" id="7181366at2"/>
<organism evidence="1 2">
    <name type="scientific">Neorhizobium alkalisoli</name>
    <dbReference type="NCBI Taxonomy" id="528178"/>
    <lineage>
        <taxon>Bacteria</taxon>
        <taxon>Pseudomonadati</taxon>
        <taxon>Pseudomonadota</taxon>
        <taxon>Alphaproteobacteria</taxon>
        <taxon>Hyphomicrobiales</taxon>
        <taxon>Rhizobiaceae</taxon>
        <taxon>Rhizobium/Agrobacterium group</taxon>
        <taxon>Neorhizobium</taxon>
    </lineage>
</organism>
<evidence type="ECO:0000313" key="2">
    <source>
        <dbReference type="Proteomes" id="UP000320653"/>
    </source>
</evidence>
<gene>
    <name evidence="1" type="ORF">FHW37_1023</name>
</gene>
<reference evidence="1 2" key="1">
    <citation type="submission" date="2019-06" db="EMBL/GenBank/DDBJ databases">
        <title>Sorghum-associated microbial communities from plants grown in Nebraska, USA.</title>
        <authorList>
            <person name="Schachtman D."/>
        </authorList>
    </citation>
    <scope>NUCLEOTIDE SEQUENCE [LARGE SCALE GENOMIC DNA]</scope>
    <source>
        <strain evidence="1 2">1225</strain>
    </source>
</reference>
<evidence type="ECO:0000313" key="1">
    <source>
        <dbReference type="EMBL" id="TWF56377.1"/>
    </source>
</evidence>
<protein>
    <submittedName>
        <fullName evidence="1">Uncharacterized protein</fullName>
    </submittedName>
</protein>
<dbReference type="Proteomes" id="UP000320653">
    <property type="component" value="Unassembled WGS sequence"/>
</dbReference>
<dbReference type="EMBL" id="VIWP01000002">
    <property type="protein sequence ID" value="TWF56377.1"/>
    <property type="molecule type" value="Genomic_DNA"/>
</dbReference>
<accession>A0A561R180</accession>
<sequence>MTIQSNTVFQSASVASIKIDSDIIFADVRNLFADYNARKARKSVNQIFDEMHAAGKTRHGFSTSTDTEQASLWNCWKNICNRTSNPNHPRYKDYGARGIQNHFKSFEEFARCVEFRPGVGYSIDRIDNEKGYEPGNLRWSTIVEQNNNTRRNKKAH</sequence>
<dbReference type="AlphaFoldDB" id="A0A561R180"/>
<proteinExistence type="predicted"/>
<name>A0A561R180_9HYPH</name>
<comment type="caution">
    <text evidence="1">The sequence shown here is derived from an EMBL/GenBank/DDBJ whole genome shotgun (WGS) entry which is preliminary data.</text>
</comment>
<keyword evidence="2" id="KW-1185">Reference proteome</keyword>
<dbReference type="RefSeq" id="WP_145633891.1">
    <property type="nucleotide sequence ID" value="NZ_VIWP01000002.1"/>
</dbReference>